<dbReference type="PANTHER" id="PTHR33375">
    <property type="entry name" value="CHROMOSOME-PARTITIONING PROTEIN PARB-RELATED"/>
    <property type="match status" value="1"/>
</dbReference>
<dbReference type="RefSeq" id="WP_315999482.1">
    <property type="nucleotide sequence ID" value="NZ_JAWDJT010000012.1"/>
</dbReference>
<sequence length="556" mass="62109">MSAAPLLLTEGTEAEAVMNVVRGDEARPEAGQPDTPEQQDTPEQPGRAAAELLEVALSDVWLPFNYRERREKLNRKDLEALAEGIRATGGLLHAVPMRRLAEPMEGKNYALTAGFSRFAAHELILEWPTIRAMVLDMTESEAEAARIVENLHRSNPHPLDEAAAVAKLLGKEEGQPTRTYQEVAAMLGKDSRWVAQRRGLTELAAEWTKGVYDGLVTMSSAEELARWPLDVQVRLFQKWGGRYALQHSSLKGWLEQESRVLSAAPWPLSDAELVPEAGACSSCPKRSGCATVLFAELAKKDNCLDAACWDTKLNAEITRKQETLSTEQQPAVLLSNYFYGDKGLAPSKYETTRKKKEGVWGVYVDGPKAGHAQRVILQNVVVAPSGKAVTANQPTRGEVMKDNRKQRATTDMEKTVLMERITAGVSNEDAAVSADYMTGVLRVVIANQFHARRGSMDEQTLQELVDSFGWEKRGEREYSQQDWMSKQINRTCQTLESAMNLLMWAMITHNVGIEYERHQQDLAKRMNVPSVLDGFQEQLQERLGAIYDLTTWKPKK</sequence>
<comment type="caution">
    <text evidence="3">The sequence shown here is derived from an EMBL/GenBank/DDBJ whole genome shotgun (WGS) entry which is preliminary data.</text>
</comment>
<dbReference type="Proteomes" id="UP001250698">
    <property type="component" value="Unassembled WGS sequence"/>
</dbReference>
<dbReference type="Pfam" id="PF02195">
    <property type="entry name" value="ParB_N"/>
    <property type="match status" value="1"/>
</dbReference>
<proteinExistence type="predicted"/>
<feature type="domain" description="ParB-like N-terminal" evidence="2">
    <location>
        <begin position="53"/>
        <end position="151"/>
    </location>
</feature>
<feature type="region of interest" description="Disordered" evidence="1">
    <location>
        <begin position="22"/>
        <end position="45"/>
    </location>
</feature>
<dbReference type="SUPFAM" id="SSF110849">
    <property type="entry name" value="ParB/Sulfiredoxin"/>
    <property type="match status" value="1"/>
</dbReference>
<dbReference type="InterPro" id="IPR003115">
    <property type="entry name" value="ParB_N"/>
</dbReference>
<dbReference type="Gene3D" id="1.10.10.2830">
    <property type="match status" value="1"/>
</dbReference>
<dbReference type="SUPFAM" id="SSF109709">
    <property type="entry name" value="KorB DNA-binding domain-like"/>
    <property type="match status" value="1"/>
</dbReference>
<accession>A0ABU3TKX2</accession>
<reference evidence="3 4" key="1">
    <citation type="submission" date="2023-10" db="EMBL/GenBank/DDBJ databases">
        <title>Hymenobacter endophyticus sp. nov., an isolate from the leaf tissues of wheat.</title>
        <authorList>
            <person name="Dai Y."/>
        </authorList>
    </citation>
    <scope>NUCLEOTIDE SEQUENCE [LARGE SCALE GENOMIC DNA]</scope>
    <source>
        <strain evidence="3 4">ZK17L-C2</strain>
    </source>
</reference>
<dbReference type="InterPro" id="IPR036086">
    <property type="entry name" value="ParB/Sulfiredoxin_sf"/>
</dbReference>
<dbReference type="EMBL" id="JAWDJT010000012">
    <property type="protein sequence ID" value="MDU0372024.1"/>
    <property type="molecule type" value="Genomic_DNA"/>
</dbReference>
<evidence type="ECO:0000313" key="3">
    <source>
        <dbReference type="EMBL" id="MDU0372024.1"/>
    </source>
</evidence>
<evidence type="ECO:0000259" key="2">
    <source>
        <dbReference type="SMART" id="SM00470"/>
    </source>
</evidence>
<protein>
    <submittedName>
        <fullName evidence="3">ParB N-terminal domain-containing protein</fullName>
    </submittedName>
</protein>
<keyword evidence="4" id="KW-1185">Reference proteome</keyword>
<organism evidence="3 4">
    <name type="scientific">Hymenobacter endophyticus</name>
    <dbReference type="NCBI Taxonomy" id="3076335"/>
    <lineage>
        <taxon>Bacteria</taxon>
        <taxon>Pseudomonadati</taxon>
        <taxon>Bacteroidota</taxon>
        <taxon>Cytophagia</taxon>
        <taxon>Cytophagales</taxon>
        <taxon>Hymenobacteraceae</taxon>
        <taxon>Hymenobacter</taxon>
    </lineage>
</organism>
<gene>
    <name evidence="3" type="ORF">ROI90_16585</name>
</gene>
<name>A0ABU3TKX2_9BACT</name>
<dbReference type="PANTHER" id="PTHR33375:SF1">
    <property type="entry name" value="CHROMOSOME-PARTITIONING PROTEIN PARB-RELATED"/>
    <property type="match status" value="1"/>
</dbReference>
<evidence type="ECO:0000256" key="1">
    <source>
        <dbReference type="SAM" id="MobiDB-lite"/>
    </source>
</evidence>
<dbReference type="Gene3D" id="3.90.1530.30">
    <property type="match status" value="1"/>
</dbReference>
<dbReference type="SMART" id="SM00470">
    <property type="entry name" value="ParB"/>
    <property type="match status" value="1"/>
</dbReference>
<evidence type="ECO:0000313" key="4">
    <source>
        <dbReference type="Proteomes" id="UP001250698"/>
    </source>
</evidence>
<dbReference type="InterPro" id="IPR050336">
    <property type="entry name" value="Chromosome_partition/occlusion"/>
</dbReference>